<dbReference type="PANTHER" id="PTHR43340:SF5">
    <property type="entry name" value="PHOSPHORIBOSYLTRANSFERASE DOMAIN-CONTAINING PROTEIN 1"/>
    <property type="match status" value="1"/>
</dbReference>
<dbReference type="PANTHER" id="PTHR43340">
    <property type="entry name" value="HYPOXANTHINE-GUANINE PHOSPHORIBOSYLTRANSFERASE"/>
    <property type="match status" value="1"/>
</dbReference>
<protein>
    <recommendedName>
        <fullName evidence="3">Un-named sa821</fullName>
    </recommendedName>
</protein>
<evidence type="ECO:0008006" key="3">
    <source>
        <dbReference type="Google" id="ProtNLM"/>
    </source>
</evidence>
<organism evidence="1 2">
    <name type="scientific">Astyanax mexicanus</name>
    <name type="common">Blind cave fish</name>
    <name type="synonym">Astyanax fasciatus mexicanus</name>
    <dbReference type="NCBI Taxonomy" id="7994"/>
    <lineage>
        <taxon>Eukaryota</taxon>
        <taxon>Metazoa</taxon>
        <taxon>Chordata</taxon>
        <taxon>Craniata</taxon>
        <taxon>Vertebrata</taxon>
        <taxon>Euteleostomi</taxon>
        <taxon>Actinopterygii</taxon>
        <taxon>Neopterygii</taxon>
        <taxon>Teleostei</taxon>
        <taxon>Ostariophysi</taxon>
        <taxon>Characiformes</taxon>
        <taxon>Characoidei</taxon>
        <taxon>Acestrorhamphidae</taxon>
        <taxon>Acestrorhamphinae</taxon>
        <taxon>Astyanax</taxon>
    </lineage>
</organism>
<evidence type="ECO:0000313" key="2">
    <source>
        <dbReference type="Proteomes" id="UP000694621"/>
    </source>
</evidence>
<dbReference type="Gene3D" id="3.40.50.2020">
    <property type="match status" value="1"/>
</dbReference>
<dbReference type="GO" id="GO:0000287">
    <property type="term" value="F:magnesium ion binding"/>
    <property type="evidence" value="ECO:0007669"/>
    <property type="project" value="TreeGrafter"/>
</dbReference>
<dbReference type="GO" id="GO:0004422">
    <property type="term" value="F:hypoxanthine phosphoribosyltransferase activity"/>
    <property type="evidence" value="ECO:0007669"/>
    <property type="project" value="TreeGrafter"/>
</dbReference>
<dbReference type="SUPFAM" id="SSF53271">
    <property type="entry name" value="PRTase-like"/>
    <property type="match status" value="1"/>
</dbReference>
<dbReference type="GO" id="GO:0046100">
    <property type="term" value="P:hypoxanthine metabolic process"/>
    <property type="evidence" value="ECO:0007669"/>
    <property type="project" value="TreeGrafter"/>
</dbReference>
<dbReference type="Ensembl" id="ENSAMXT00005003369.1">
    <property type="protein sequence ID" value="ENSAMXP00005002963.1"/>
    <property type="gene ID" value="ENSAMXG00005001785.1"/>
</dbReference>
<name>A0A8B9GX26_ASTMX</name>
<proteinExistence type="predicted"/>
<evidence type="ECO:0000313" key="1">
    <source>
        <dbReference type="Ensembl" id="ENSAMXP00005002963.1"/>
    </source>
</evidence>
<dbReference type="InterPro" id="IPR029057">
    <property type="entry name" value="PRTase-like"/>
</dbReference>
<dbReference type="GO" id="GO:0005829">
    <property type="term" value="C:cytosol"/>
    <property type="evidence" value="ECO:0007669"/>
    <property type="project" value="TreeGrafter"/>
</dbReference>
<sequence>IENALLIQDGWPGYNLELFNYPEHYRGDIESVLIPHGVIMNRIECLARDILEDIGHHTLMVLCVLKGGYKFCSDLVDSIKSQSRSTNRQLTTRVEFIRLKSYLVRATLANLSETPSLTLCFHSMVATLLETPTLTLYFHSLMANLSETPTVIVYRFNEENNNKATAHVCSFNASGGAIFKYTAVKMRAHISLPNTEQTRYSVSKK</sequence>
<dbReference type="AlphaFoldDB" id="A0A8B9GX26"/>
<reference evidence="1" key="1">
    <citation type="submission" date="2025-08" db="UniProtKB">
        <authorList>
            <consortium name="Ensembl"/>
        </authorList>
    </citation>
    <scope>IDENTIFICATION</scope>
</reference>
<dbReference type="GO" id="GO:0032264">
    <property type="term" value="P:IMP salvage"/>
    <property type="evidence" value="ECO:0007669"/>
    <property type="project" value="TreeGrafter"/>
</dbReference>
<dbReference type="Proteomes" id="UP000694621">
    <property type="component" value="Unplaced"/>
</dbReference>
<dbReference type="InterPro" id="IPR050408">
    <property type="entry name" value="HGPRT"/>
</dbReference>
<dbReference type="GO" id="GO:0032263">
    <property type="term" value="P:GMP salvage"/>
    <property type="evidence" value="ECO:0007669"/>
    <property type="project" value="TreeGrafter"/>
</dbReference>
<dbReference type="GO" id="GO:0006178">
    <property type="term" value="P:guanine salvage"/>
    <property type="evidence" value="ECO:0007669"/>
    <property type="project" value="TreeGrafter"/>
</dbReference>
<accession>A0A8B9GX26</accession>